<evidence type="ECO:0000313" key="3">
    <source>
        <dbReference type="EMBL" id="RBP47482.1"/>
    </source>
</evidence>
<dbReference type="InterPro" id="IPR001296">
    <property type="entry name" value="Glyco_trans_1"/>
</dbReference>
<dbReference type="SUPFAM" id="SSF53756">
    <property type="entry name" value="UDP-Glycosyltransferase/glycogen phosphorylase"/>
    <property type="match status" value="1"/>
</dbReference>
<keyword evidence="4" id="KW-1185">Reference proteome</keyword>
<dbReference type="OrthoDB" id="9795068at2"/>
<reference evidence="3 4" key="1">
    <citation type="submission" date="2018-06" db="EMBL/GenBank/DDBJ databases">
        <title>Genomic Encyclopedia of Type Strains, Phase IV (KMG-IV): sequencing the most valuable type-strain genomes for metagenomic binning, comparative biology and taxonomic classification.</title>
        <authorList>
            <person name="Goeker M."/>
        </authorList>
    </citation>
    <scope>NUCLEOTIDE SEQUENCE [LARGE SCALE GENOMIC DNA]</scope>
    <source>
        <strain evidence="3 4">DSM 25532</strain>
    </source>
</reference>
<dbReference type="EMBL" id="QNRR01000001">
    <property type="protein sequence ID" value="RBP47482.1"/>
    <property type="molecule type" value="Genomic_DNA"/>
</dbReference>
<gene>
    <name evidence="3" type="ORF">DES53_101279</name>
</gene>
<proteinExistence type="predicted"/>
<dbReference type="CDD" id="cd03801">
    <property type="entry name" value="GT4_PimA-like"/>
    <property type="match status" value="1"/>
</dbReference>
<comment type="caution">
    <text evidence="3">The sequence shown here is derived from an EMBL/GenBank/DDBJ whole genome shotgun (WGS) entry which is preliminary data.</text>
</comment>
<dbReference type="AlphaFoldDB" id="A0A366HT86"/>
<name>A0A366HT86_9BACT</name>
<dbReference type="Pfam" id="PF00534">
    <property type="entry name" value="Glycos_transf_1"/>
    <property type="match status" value="1"/>
</dbReference>
<accession>A0A366HT86</accession>
<evidence type="ECO:0000259" key="1">
    <source>
        <dbReference type="Pfam" id="PF00534"/>
    </source>
</evidence>
<organism evidence="3 4">
    <name type="scientific">Roseimicrobium gellanilyticum</name>
    <dbReference type="NCBI Taxonomy" id="748857"/>
    <lineage>
        <taxon>Bacteria</taxon>
        <taxon>Pseudomonadati</taxon>
        <taxon>Verrucomicrobiota</taxon>
        <taxon>Verrucomicrobiia</taxon>
        <taxon>Verrucomicrobiales</taxon>
        <taxon>Verrucomicrobiaceae</taxon>
        <taxon>Roseimicrobium</taxon>
    </lineage>
</organism>
<dbReference type="InterPro" id="IPR011875">
    <property type="entry name" value="M1P_synthase"/>
</dbReference>
<dbReference type="Proteomes" id="UP000253426">
    <property type="component" value="Unassembled WGS sequence"/>
</dbReference>
<dbReference type="InterPro" id="IPR028098">
    <property type="entry name" value="Glyco_trans_4-like_N"/>
</dbReference>
<dbReference type="Gene3D" id="3.40.50.2000">
    <property type="entry name" value="Glycogen Phosphorylase B"/>
    <property type="match status" value="2"/>
</dbReference>
<feature type="domain" description="Glycosyltransferase subfamily 4-like N-terminal" evidence="2">
    <location>
        <begin position="15"/>
        <end position="185"/>
    </location>
</feature>
<evidence type="ECO:0000259" key="2">
    <source>
        <dbReference type="Pfam" id="PF13439"/>
    </source>
</evidence>
<feature type="domain" description="Glycosyl transferase family 1" evidence="1">
    <location>
        <begin position="198"/>
        <end position="378"/>
    </location>
</feature>
<dbReference type="PANTHER" id="PTHR45947">
    <property type="entry name" value="SULFOQUINOVOSYL TRANSFERASE SQD2"/>
    <property type="match status" value="1"/>
</dbReference>
<dbReference type="Pfam" id="PF13439">
    <property type="entry name" value="Glyco_transf_4"/>
    <property type="match status" value="1"/>
</dbReference>
<dbReference type="NCBIfam" id="TIGR02149">
    <property type="entry name" value="glgA_Coryne"/>
    <property type="match status" value="1"/>
</dbReference>
<dbReference type="PANTHER" id="PTHR45947:SF3">
    <property type="entry name" value="SULFOQUINOVOSYL TRANSFERASE SQD2"/>
    <property type="match status" value="1"/>
</dbReference>
<sequence length="402" mass="44927">MKALFLTNEYPPNIYGGAGIHVQYLTKELSRLCDVDVRCFGNQNEMLNDHLKVTGYGLNTDLWTCPKPLASVFAAVQRGLSFNTTNVDADVVHLHTWYSHLGGILAKLNYGIPMVLTVHSLEPLRPWKREQLGGGYDFSCWVEKTAIEMADAIVAVSQETKVDVLRFFHADPKKIHVIHNGIDPEEYHKVHAPEVLVKHGVDPNKPFVLFVGRIARQKGIVHLVRAIKYMDPNYQVVLCAGAPDTPEIAVEMQQAVAEAQKTRDGIVWIQAMIPVEEKIALYSHADVFCCPSIYEPFGIINLEAMACETAVVASAVGGIKEVVLPGETGLLVPLLQQSESPYEASHPEQYSHDLAESINRLMADEPLRTRMAKAGRERAEQHFSWRAIAEKTHELYESLVKR</sequence>
<dbReference type="RefSeq" id="WP_113956414.1">
    <property type="nucleotide sequence ID" value="NZ_QNRR01000001.1"/>
</dbReference>
<protein>
    <submittedName>
        <fullName evidence="3">Glycogen synthase (ADP-glucose)</fullName>
    </submittedName>
</protein>
<dbReference type="GO" id="GO:0009250">
    <property type="term" value="P:glucan biosynthetic process"/>
    <property type="evidence" value="ECO:0007669"/>
    <property type="project" value="InterPro"/>
</dbReference>
<dbReference type="InterPro" id="IPR050194">
    <property type="entry name" value="Glycosyltransferase_grp1"/>
</dbReference>
<evidence type="ECO:0000313" key="4">
    <source>
        <dbReference type="Proteomes" id="UP000253426"/>
    </source>
</evidence>
<dbReference type="GO" id="GO:0016757">
    <property type="term" value="F:glycosyltransferase activity"/>
    <property type="evidence" value="ECO:0007669"/>
    <property type="project" value="InterPro"/>
</dbReference>